<evidence type="ECO:0000259" key="3">
    <source>
        <dbReference type="PROSITE" id="PS51186"/>
    </source>
</evidence>
<dbReference type="PROSITE" id="PS51186">
    <property type="entry name" value="GNAT"/>
    <property type="match status" value="1"/>
</dbReference>
<evidence type="ECO:0000313" key="5">
    <source>
        <dbReference type="Proteomes" id="UP000824072"/>
    </source>
</evidence>
<dbReference type="InterPro" id="IPR050832">
    <property type="entry name" value="Bact_Acetyltransf"/>
</dbReference>
<dbReference type="InterPro" id="IPR000182">
    <property type="entry name" value="GNAT_dom"/>
</dbReference>
<proteinExistence type="predicted"/>
<protein>
    <submittedName>
        <fullName evidence="4">GNAT family N-acetyltransferase</fullName>
    </submittedName>
</protein>
<dbReference type="AlphaFoldDB" id="A0A9D1I9X3"/>
<dbReference type="EMBL" id="DVMU01000016">
    <property type="protein sequence ID" value="HIU33063.1"/>
    <property type="molecule type" value="Genomic_DNA"/>
</dbReference>
<evidence type="ECO:0000313" key="4">
    <source>
        <dbReference type="EMBL" id="HIU33063.1"/>
    </source>
</evidence>
<accession>A0A9D1I9X3</accession>
<dbReference type="PANTHER" id="PTHR43877">
    <property type="entry name" value="AMINOALKYLPHOSPHONATE N-ACETYLTRANSFERASE-RELATED-RELATED"/>
    <property type="match status" value="1"/>
</dbReference>
<dbReference type="Pfam" id="PF00583">
    <property type="entry name" value="Acetyltransf_1"/>
    <property type="match status" value="1"/>
</dbReference>
<dbReference type="PANTHER" id="PTHR43877:SF2">
    <property type="entry name" value="AMINOALKYLPHOSPHONATE N-ACETYLTRANSFERASE-RELATED"/>
    <property type="match status" value="1"/>
</dbReference>
<dbReference type="Proteomes" id="UP000824072">
    <property type="component" value="Unassembled WGS sequence"/>
</dbReference>
<sequence>MMEALVRASARDAEEIYALYRAAAAHGRARGSSDWDDDYPAMENILSDLEARGLFILRREGRIVAAISAVPPVDLEELEEYAVPWTPARAVELCRFCVSPEAQGTGLAKRVFLSILEILRAEGIEAVRYLCAKANPAAYRLYTSLGHRQLGEVRHWETDFYCFEQVL</sequence>
<dbReference type="Gene3D" id="3.40.630.30">
    <property type="match status" value="1"/>
</dbReference>
<gene>
    <name evidence="4" type="ORF">IAB02_00740</name>
</gene>
<dbReference type="InterPro" id="IPR016181">
    <property type="entry name" value="Acyl_CoA_acyltransferase"/>
</dbReference>
<reference evidence="4" key="1">
    <citation type="submission" date="2020-10" db="EMBL/GenBank/DDBJ databases">
        <authorList>
            <person name="Gilroy R."/>
        </authorList>
    </citation>
    <scope>NUCLEOTIDE SEQUENCE</scope>
    <source>
        <strain evidence="4">ChiHcec3-11533</strain>
    </source>
</reference>
<evidence type="ECO:0000256" key="1">
    <source>
        <dbReference type="ARBA" id="ARBA00022679"/>
    </source>
</evidence>
<dbReference type="SUPFAM" id="SSF55729">
    <property type="entry name" value="Acyl-CoA N-acyltransferases (Nat)"/>
    <property type="match status" value="1"/>
</dbReference>
<dbReference type="GO" id="GO:0016747">
    <property type="term" value="F:acyltransferase activity, transferring groups other than amino-acyl groups"/>
    <property type="evidence" value="ECO:0007669"/>
    <property type="project" value="InterPro"/>
</dbReference>
<evidence type="ECO:0000256" key="2">
    <source>
        <dbReference type="ARBA" id="ARBA00023315"/>
    </source>
</evidence>
<keyword evidence="1" id="KW-0808">Transferase</keyword>
<feature type="domain" description="N-acetyltransferase" evidence="3">
    <location>
        <begin position="3"/>
        <end position="167"/>
    </location>
</feature>
<comment type="caution">
    <text evidence="4">The sequence shown here is derived from an EMBL/GenBank/DDBJ whole genome shotgun (WGS) entry which is preliminary data.</text>
</comment>
<dbReference type="CDD" id="cd04301">
    <property type="entry name" value="NAT_SF"/>
    <property type="match status" value="1"/>
</dbReference>
<keyword evidence="2" id="KW-0012">Acyltransferase</keyword>
<name>A0A9D1I9X3_9FIRM</name>
<reference evidence="4" key="2">
    <citation type="journal article" date="2021" name="PeerJ">
        <title>Extensive microbial diversity within the chicken gut microbiome revealed by metagenomics and culture.</title>
        <authorList>
            <person name="Gilroy R."/>
            <person name="Ravi A."/>
            <person name="Getino M."/>
            <person name="Pursley I."/>
            <person name="Horton D.L."/>
            <person name="Alikhan N.F."/>
            <person name="Baker D."/>
            <person name="Gharbi K."/>
            <person name="Hall N."/>
            <person name="Watson M."/>
            <person name="Adriaenssens E.M."/>
            <person name="Foster-Nyarko E."/>
            <person name="Jarju S."/>
            <person name="Secka A."/>
            <person name="Antonio M."/>
            <person name="Oren A."/>
            <person name="Chaudhuri R.R."/>
            <person name="La Ragione R."/>
            <person name="Hildebrand F."/>
            <person name="Pallen M.J."/>
        </authorList>
    </citation>
    <scope>NUCLEOTIDE SEQUENCE</scope>
    <source>
        <strain evidence="4">ChiHcec3-11533</strain>
    </source>
</reference>
<organism evidence="4 5">
    <name type="scientific">Candidatus Pullichristensenella excrementigallinarum</name>
    <dbReference type="NCBI Taxonomy" id="2840907"/>
    <lineage>
        <taxon>Bacteria</taxon>
        <taxon>Bacillati</taxon>
        <taxon>Bacillota</taxon>
        <taxon>Clostridia</taxon>
        <taxon>Candidatus Pullichristensenella</taxon>
    </lineage>
</organism>